<accession>A0A1X7UX38</accession>
<reference evidence="2" key="1">
    <citation type="submission" date="2017-05" db="UniProtKB">
        <authorList>
            <consortium name="EnsemblMetazoa"/>
        </authorList>
    </citation>
    <scope>IDENTIFICATION</scope>
</reference>
<name>A0A1X7UX38_AMPQE</name>
<organism evidence="2">
    <name type="scientific">Amphimedon queenslandica</name>
    <name type="common">Sponge</name>
    <dbReference type="NCBI Taxonomy" id="400682"/>
    <lineage>
        <taxon>Eukaryota</taxon>
        <taxon>Metazoa</taxon>
        <taxon>Porifera</taxon>
        <taxon>Demospongiae</taxon>
        <taxon>Heteroscleromorpha</taxon>
        <taxon>Haplosclerida</taxon>
        <taxon>Niphatidae</taxon>
        <taxon>Amphimedon</taxon>
    </lineage>
</organism>
<dbReference type="InParanoid" id="A0A1X7UX38"/>
<feature type="compositionally biased region" description="Gly residues" evidence="1">
    <location>
        <begin position="22"/>
        <end position="32"/>
    </location>
</feature>
<evidence type="ECO:0000313" key="2">
    <source>
        <dbReference type="EnsemblMetazoa" id="Aqu2.1.32540_001"/>
    </source>
</evidence>
<feature type="region of interest" description="Disordered" evidence="1">
    <location>
        <begin position="130"/>
        <end position="161"/>
    </location>
</feature>
<dbReference type="EnsemblMetazoa" id="Aqu2.1.32540_001">
    <property type="protein sequence ID" value="Aqu2.1.32540_001"/>
    <property type="gene ID" value="Aqu2.1.32540"/>
</dbReference>
<proteinExistence type="predicted"/>
<sequence>MDDVIGSIAEDINGVSGSELGKTGGGRGGGVTTDGDRIGGVTADGDKLRGAVTVEGRIEEGRGGVTSDGDRIGGVASESDKFEKVAADDGREGNIEGGRGGGLSSDGDKLGEVMVDEDTCSVAGVATDDDKEGRIEGGRGGGVSSDGDKLEGVGGTGEDITSCRDKKDSYTTGLSGHHVDSILIIQSENELNIQQVNISRKGISVIRIMSLHISGIILQ</sequence>
<feature type="region of interest" description="Disordered" evidence="1">
    <location>
        <begin position="59"/>
        <end position="84"/>
    </location>
</feature>
<evidence type="ECO:0000256" key="1">
    <source>
        <dbReference type="SAM" id="MobiDB-lite"/>
    </source>
</evidence>
<protein>
    <submittedName>
        <fullName evidence="2">Uncharacterized protein</fullName>
    </submittedName>
</protein>
<dbReference type="AlphaFoldDB" id="A0A1X7UX38"/>
<feature type="region of interest" description="Disordered" evidence="1">
    <location>
        <begin position="1"/>
        <end position="44"/>
    </location>
</feature>